<keyword evidence="2" id="KW-0472">Membrane</keyword>
<reference evidence="3" key="1">
    <citation type="submission" date="2013-07" db="EMBL/GenBank/DDBJ databases">
        <title>The genome of Eucalyptus grandis.</title>
        <authorList>
            <person name="Schmutz J."/>
            <person name="Hayes R."/>
            <person name="Myburg A."/>
            <person name="Tuskan G."/>
            <person name="Grattapaglia D."/>
            <person name="Rokhsar D.S."/>
        </authorList>
    </citation>
    <scope>NUCLEOTIDE SEQUENCE</scope>
    <source>
        <tissue evidence="3">Leaf extractions</tissue>
    </source>
</reference>
<dbReference type="eggNOG" id="ENOG502RZXM">
    <property type="taxonomic scope" value="Eukaryota"/>
</dbReference>
<feature type="compositionally biased region" description="Basic residues" evidence="1">
    <location>
        <begin position="107"/>
        <end position="125"/>
    </location>
</feature>
<feature type="region of interest" description="Disordered" evidence="1">
    <location>
        <begin position="107"/>
        <end position="157"/>
    </location>
</feature>
<evidence type="ECO:0000256" key="1">
    <source>
        <dbReference type="SAM" id="MobiDB-lite"/>
    </source>
</evidence>
<evidence type="ECO:0000256" key="2">
    <source>
        <dbReference type="SAM" id="Phobius"/>
    </source>
</evidence>
<dbReference type="KEGG" id="egr:104449258"/>
<evidence type="ECO:0008006" key="4">
    <source>
        <dbReference type="Google" id="ProtNLM"/>
    </source>
</evidence>
<feature type="compositionally biased region" description="Basic and acidic residues" evidence="1">
    <location>
        <begin position="229"/>
        <end position="243"/>
    </location>
</feature>
<dbReference type="OrthoDB" id="1932497at2759"/>
<keyword evidence="2" id="KW-0812">Transmembrane</keyword>
<name>A0A059BRR1_EUCGR</name>
<dbReference type="InterPro" id="IPR045880">
    <property type="entry name" value="ZCF37"/>
</dbReference>
<dbReference type="Gramene" id="KCW68649">
    <property type="protein sequence ID" value="KCW68649"/>
    <property type="gene ID" value="EUGRSUZ_F02249"/>
</dbReference>
<feature type="compositionally biased region" description="Basic and acidic residues" evidence="1">
    <location>
        <begin position="126"/>
        <end position="135"/>
    </location>
</feature>
<feature type="region of interest" description="Disordered" evidence="1">
    <location>
        <begin position="11"/>
        <end position="36"/>
    </location>
</feature>
<dbReference type="STRING" id="71139.A0A059BRR1"/>
<accession>A0A059BRR1</accession>
<dbReference type="PANTHER" id="PTHR35275:SF1">
    <property type="entry name" value="OS07G0585900 PROTEIN"/>
    <property type="match status" value="1"/>
</dbReference>
<feature type="transmembrane region" description="Helical" evidence="2">
    <location>
        <begin position="181"/>
        <end position="210"/>
    </location>
</feature>
<dbReference type="EMBL" id="KK198758">
    <property type="protein sequence ID" value="KCW68649.1"/>
    <property type="molecule type" value="Genomic_DNA"/>
</dbReference>
<feature type="region of interest" description="Disordered" evidence="1">
    <location>
        <begin position="223"/>
        <end position="263"/>
    </location>
</feature>
<proteinExistence type="predicted"/>
<gene>
    <name evidence="3" type="ORF">EUGRSUZ_F02249</name>
</gene>
<protein>
    <recommendedName>
        <fullName evidence="4">ZCF37</fullName>
    </recommendedName>
</protein>
<keyword evidence="2" id="KW-1133">Transmembrane helix</keyword>
<dbReference type="PANTHER" id="PTHR35275">
    <property type="entry name" value="ZCF37"/>
    <property type="match status" value="1"/>
</dbReference>
<dbReference type="InParanoid" id="A0A059BRR1"/>
<organism evidence="3">
    <name type="scientific">Eucalyptus grandis</name>
    <name type="common">Flooded gum</name>
    <dbReference type="NCBI Taxonomy" id="71139"/>
    <lineage>
        <taxon>Eukaryota</taxon>
        <taxon>Viridiplantae</taxon>
        <taxon>Streptophyta</taxon>
        <taxon>Embryophyta</taxon>
        <taxon>Tracheophyta</taxon>
        <taxon>Spermatophyta</taxon>
        <taxon>Magnoliopsida</taxon>
        <taxon>eudicotyledons</taxon>
        <taxon>Gunneridae</taxon>
        <taxon>Pentapetalae</taxon>
        <taxon>rosids</taxon>
        <taxon>malvids</taxon>
        <taxon>Myrtales</taxon>
        <taxon>Myrtaceae</taxon>
        <taxon>Myrtoideae</taxon>
        <taxon>Eucalypteae</taxon>
        <taxon>Eucalyptus</taxon>
    </lineage>
</organism>
<evidence type="ECO:0000313" key="3">
    <source>
        <dbReference type="EMBL" id="KCW68649.1"/>
    </source>
</evidence>
<dbReference type="AlphaFoldDB" id="A0A059BRR1"/>
<dbReference type="OMA" id="YMIPTIR"/>
<sequence length="263" mass="30031">MLSSFICGTFQPEEGEEDDEPYWNNFPRSPGKPRRHRLLRRSSNGYIGKESKNPYANRGLDKFSALVADLEEKRKEIYLQSGSRDIAFVRFVASSSDNFVPVVVKAKDHHHHHHHQHHHHQNKEKKKAEKSEARKKIASAIRDSETTVESPEEVKAADQPKVELNEAAKRKSFSWRRPSCYVPLAMIMILLLLTLFGRSFAIVCTSLGWYMVPSLRGRSSTVARKKKKMEASGKRGSENKDIARIGGAYSPPRSNNREEYGRT</sequence>